<dbReference type="Proteomes" id="UP001232973">
    <property type="component" value="Unassembled WGS sequence"/>
</dbReference>
<evidence type="ECO:0000313" key="2">
    <source>
        <dbReference type="Proteomes" id="UP001232973"/>
    </source>
</evidence>
<accession>A0ABT9XG51</accession>
<reference evidence="1 2" key="1">
    <citation type="submission" date="2023-07" db="EMBL/GenBank/DDBJ databases">
        <title>Genomic Encyclopedia of Type Strains, Phase IV (KMG-IV): sequencing the most valuable type-strain genomes for metagenomic binning, comparative biology and taxonomic classification.</title>
        <authorList>
            <person name="Goeker M."/>
        </authorList>
    </citation>
    <scope>NUCLEOTIDE SEQUENCE [LARGE SCALE GENOMIC DNA]</scope>
    <source>
        <strain evidence="1 2">DSM 4006</strain>
    </source>
</reference>
<organism evidence="1 2">
    <name type="scientific">Alicyclobacillus cycloheptanicus</name>
    <dbReference type="NCBI Taxonomy" id="1457"/>
    <lineage>
        <taxon>Bacteria</taxon>
        <taxon>Bacillati</taxon>
        <taxon>Bacillota</taxon>
        <taxon>Bacilli</taxon>
        <taxon>Bacillales</taxon>
        <taxon>Alicyclobacillaceae</taxon>
        <taxon>Alicyclobacillus</taxon>
    </lineage>
</organism>
<keyword evidence="2" id="KW-1185">Reference proteome</keyword>
<sequence>MWRSTAPTIPILPEKTHVLAGFYGSSRHGFRNKVSNADMDRLQLFLKYLPDNNHKMDEMKNHNKQFESNIQNYLNELKERKLIL</sequence>
<keyword evidence="1" id="KW-0378">Hydrolase</keyword>
<evidence type="ECO:0000313" key="1">
    <source>
        <dbReference type="EMBL" id="MDQ0189262.1"/>
    </source>
</evidence>
<comment type="caution">
    <text evidence="1">The sequence shown here is derived from an EMBL/GenBank/DDBJ whole genome shotgun (WGS) entry which is preliminary data.</text>
</comment>
<dbReference type="EMBL" id="JAUSTP010000006">
    <property type="protein sequence ID" value="MDQ0189262.1"/>
    <property type="molecule type" value="Genomic_DNA"/>
</dbReference>
<keyword evidence="1" id="KW-0269">Exonuclease</keyword>
<gene>
    <name evidence="1" type="ORF">J2S03_001082</name>
</gene>
<keyword evidence="1" id="KW-0540">Nuclease</keyword>
<dbReference type="GO" id="GO:0004527">
    <property type="term" value="F:exonuclease activity"/>
    <property type="evidence" value="ECO:0007669"/>
    <property type="project" value="UniProtKB-KW"/>
</dbReference>
<protein>
    <submittedName>
        <fullName evidence="1">Exonuclease III</fullName>
    </submittedName>
</protein>
<proteinExistence type="predicted"/>
<name>A0ABT9XG51_9BACL</name>